<dbReference type="EMBL" id="KI271597">
    <property type="protein sequence ID" value="ERL64469.1"/>
    <property type="molecule type" value="Genomic_DNA"/>
</dbReference>
<keyword evidence="1" id="KW-0472">Membrane</keyword>
<dbReference type="AlphaFoldDB" id="U4TJT0"/>
<keyword evidence="1" id="KW-0812">Transmembrane</keyword>
<accession>U4TJT0</accession>
<evidence type="ECO:0000313" key="2">
    <source>
        <dbReference type="EMBL" id="ERL64469.1"/>
    </source>
</evidence>
<name>U4TJT0_9LACO</name>
<keyword evidence="1" id="KW-1133">Transmembrane helix</keyword>
<proteinExistence type="predicted"/>
<keyword evidence="3" id="KW-1185">Reference proteome</keyword>
<feature type="transmembrane region" description="Helical" evidence="1">
    <location>
        <begin position="66"/>
        <end position="88"/>
    </location>
</feature>
<feature type="transmembrane region" description="Helical" evidence="1">
    <location>
        <begin position="21"/>
        <end position="54"/>
    </location>
</feature>
<sequence>MTSQSPINTVAKPEPSMWRYALLGVVTGFVGQPGLSSSSGAVPIIGGFVVAYFLNHDNNGGKVTHYWSKFGVFALAYFVTYLIGYYAAAI</sequence>
<organism evidence="2 3">
    <name type="scientific">Schleiferilactobacillus shenzhenensis LY-73</name>
    <dbReference type="NCBI Taxonomy" id="1231336"/>
    <lineage>
        <taxon>Bacteria</taxon>
        <taxon>Bacillati</taxon>
        <taxon>Bacillota</taxon>
        <taxon>Bacilli</taxon>
        <taxon>Lactobacillales</taxon>
        <taxon>Lactobacillaceae</taxon>
        <taxon>Schleiferilactobacillus</taxon>
    </lineage>
</organism>
<evidence type="ECO:0000313" key="3">
    <source>
        <dbReference type="Proteomes" id="UP000030647"/>
    </source>
</evidence>
<protein>
    <submittedName>
        <fullName evidence="2">Uncharacterized protein</fullName>
    </submittedName>
</protein>
<dbReference type="HOGENOM" id="CLU_2437171_0_0_9"/>
<dbReference type="Proteomes" id="UP000030647">
    <property type="component" value="Unassembled WGS sequence"/>
</dbReference>
<reference evidence="3" key="1">
    <citation type="journal article" date="2013" name="Genome Announc.">
        <title>Whole-Genome Sequencing of Lactobacillus shenzhenensis Strain LY-73T.</title>
        <authorList>
            <person name="Lin Z."/>
            <person name="Liu Z."/>
            <person name="Yang R."/>
            <person name="Zou Y."/>
            <person name="Wan D."/>
            <person name="Chen J."/>
            <person name="Guo M."/>
            <person name="Zhao J."/>
            <person name="Fang C."/>
            <person name="Yang R."/>
            <person name="Liu F."/>
        </authorList>
    </citation>
    <scope>NUCLEOTIDE SEQUENCE [LARGE SCALE GENOMIC DNA]</scope>
    <source>
        <strain evidence="3">LY-73</strain>
    </source>
</reference>
<gene>
    <name evidence="2" type="ORF">L248_0880</name>
</gene>
<evidence type="ECO:0000256" key="1">
    <source>
        <dbReference type="SAM" id="Phobius"/>
    </source>
</evidence>